<dbReference type="PANTHER" id="PTHR34582">
    <property type="entry name" value="UPF0702 TRANSMEMBRANE PROTEIN YCAP"/>
    <property type="match status" value="1"/>
</dbReference>
<gene>
    <name evidence="10" type="ordered locus">Selsp_2001</name>
    <name evidence="11" type="ORF">SELSPUOL_02642</name>
</gene>
<evidence type="ECO:0000256" key="4">
    <source>
        <dbReference type="ARBA" id="ARBA00022692"/>
    </source>
</evidence>
<dbReference type="AlphaFoldDB" id="C9LYT1"/>
<sequence>MLTYSLVLAKLALGLLCLVLQINLLGKGNLAPSSATDQVQNYVLGAIIGGVIYNENISVMDFILVLIAWTMLVLLLKYMKSNSSAVKSFVDGHPVRIIERGKLDVEECMRRGLLAHDIHLKLRTAGVYFVKDVKRAVLEPNGQLTVIQYGEQNARYPVVVDGQADEEALELADKDRIWLDAALREQGYELKDVYIGEYKEGALTVYPYEARA</sequence>
<dbReference type="InterPro" id="IPR007353">
    <property type="entry name" value="DUF421"/>
</dbReference>
<evidence type="ECO:0000259" key="8">
    <source>
        <dbReference type="Pfam" id="PF04239"/>
    </source>
</evidence>
<dbReference type="STRING" id="546271.Selsp_2001"/>
<accession>C9LYT1</accession>
<keyword evidence="5 7" id="KW-1133">Transmembrane helix</keyword>
<dbReference type="PANTHER" id="PTHR34582:SF6">
    <property type="entry name" value="UPF0702 TRANSMEMBRANE PROTEIN YCAP"/>
    <property type="match status" value="1"/>
</dbReference>
<dbReference type="Gene3D" id="3.30.240.20">
    <property type="entry name" value="bsu07140 like domains"/>
    <property type="match status" value="2"/>
</dbReference>
<keyword evidence="6 7" id="KW-0472">Membrane</keyword>
<name>C9LYT1_SELS3</name>
<evidence type="ECO:0000313" key="13">
    <source>
        <dbReference type="Proteomes" id="UP000011124"/>
    </source>
</evidence>
<evidence type="ECO:0000313" key="12">
    <source>
        <dbReference type="Proteomes" id="UP000003505"/>
    </source>
</evidence>
<proteinExistence type="inferred from homology"/>
<feature type="transmembrane region" description="Helical" evidence="7">
    <location>
        <begin position="59"/>
        <end position="79"/>
    </location>
</feature>
<dbReference type="OrthoDB" id="9778331at2"/>
<dbReference type="InterPro" id="IPR048454">
    <property type="entry name" value="YetF_N"/>
</dbReference>
<dbReference type="Pfam" id="PF04239">
    <property type="entry name" value="DUF421"/>
    <property type="match status" value="1"/>
</dbReference>
<keyword evidence="13" id="KW-1185">Reference proteome</keyword>
<dbReference type="Proteomes" id="UP000011124">
    <property type="component" value="Chromosome"/>
</dbReference>
<dbReference type="eggNOG" id="COG2323">
    <property type="taxonomic scope" value="Bacteria"/>
</dbReference>
<keyword evidence="4 7" id="KW-0812">Transmembrane</keyword>
<dbReference type="InterPro" id="IPR023090">
    <property type="entry name" value="UPF0702_alpha/beta_dom_sf"/>
</dbReference>
<feature type="domain" description="YetF-like N-terminal transmembrane" evidence="9">
    <location>
        <begin position="5"/>
        <end position="78"/>
    </location>
</feature>
<evidence type="ECO:0000256" key="5">
    <source>
        <dbReference type="ARBA" id="ARBA00022989"/>
    </source>
</evidence>
<dbReference type="RefSeq" id="WP_006194012.1">
    <property type="nucleotide sequence ID" value="NC_015437.1"/>
</dbReference>
<evidence type="ECO:0000313" key="10">
    <source>
        <dbReference type="EMBL" id="AEC00950.1"/>
    </source>
</evidence>
<dbReference type="EMBL" id="CP002637">
    <property type="protein sequence ID" value="AEC00950.1"/>
    <property type="molecule type" value="Genomic_DNA"/>
</dbReference>
<feature type="domain" description="YetF C-terminal" evidence="8">
    <location>
        <begin position="82"/>
        <end position="199"/>
    </location>
</feature>
<reference evidence="11 12" key="1">
    <citation type="submission" date="2009-09" db="EMBL/GenBank/DDBJ databases">
        <authorList>
            <person name="Weinstock G."/>
            <person name="Sodergren E."/>
            <person name="Clifton S."/>
            <person name="Fulton L."/>
            <person name="Fulton B."/>
            <person name="Courtney L."/>
            <person name="Fronick C."/>
            <person name="Harrison M."/>
            <person name="Strong C."/>
            <person name="Farmer C."/>
            <person name="Delahaunty K."/>
            <person name="Markovic C."/>
            <person name="Hall O."/>
            <person name="Minx P."/>
            <person name="Tomlinson C."/>
            <person name="Mitreva M."/>
            <person name="Nelson J."/>
            <person name="Hou S."/>
            <person name="Wollam A."/>
            <person name="Pepin K.H."/>
            <person name="Johnson M."/>
            <person name="Bhonagiri V."/>
            <person name="Nash W.E."/>
            <person name="Warren W."/>
            <person name="Chinwalla A."/>
            <person name="Mardis E.R."/>
            <person name="Wilson R.K."/>
        </authorList>
    </citation>
    <scope>NUCLEOTIDE SEQUENCE [LARGE SCALE GENOMIC DNA]</scope>
    <source>
        <strain evidence="11">ATCC 35185</strain>
        <strain evidence="12">ATCC 35185 / DSM 20758 / VPI D19B-28</strain>
    </source>
</reference>
<evidence type="ECO:0000256" key="7">
    <source>
        <dbReference type="SAM" id="Phobius"/>
    </source>
</evidence>
<comment type="similarity">
    <text evidence="2">Belongs to the UPF0702 family.</text>
</comment>
<evidence type="ECO:0000256" key="3">
    <source>
        <dbReference type="ARBA" id="ARBA00022475"/>
    </source>
</evidence>
<evidence type="ECO:0000259" key="9">
    <source>
        <dbReference type="Pfam" id="PF20730"/>
    </source>
</evidence>
<keyword evidence="3" id="KW-1003">Cell membrane</keyword>
<dbReference type="Pfam" id="PF20730">
    <property type="entry name" value="YetF_N"/>
    <property type="match status" value="1"/>
</dbReference>
<evidence type="ECO:0008006" key="14">
    <source>
        <dbReference type="Google" id="ProtNLM"/>
    </source>
</evidence>
<evidence type="ECO:0000256" key="2">
    <source>
        <dbReference type="ARBA" id="ARBA00006448"/>
    </source>
</evidence>
<protein>
    <recommendedName>
        <fullName evidence="14">DUF421 domain-containing protein</fullName>
    </recommendedName>
</protein>
<dbReference type="HOGENOM" id="CLU_077149_4_0_9"/>
<evidence type="ECO:0000256" key="1">
    <source>
        <dbReference type="ARBA" id="ARBA00004651"/>
    </source>
</evidence>
<dbReference type="GO" id="GO:0005886">
    <property type="term" value="C:plasma membrane"/>
    <property type="evidence" value="ECO:0007669"/>
    <property type="project" value="UniProtKB-SubCell"/>
</dbReference>
<dbReference type="KEGG" id="ssg:Selsp_2001"/>
<evidence type="ECO:0000313" key="11">
    <source>
        <dbReference type="EMBL" id="EEX76031.1"/>
    </source>
</evidence>
<dbReference type="Proteomes" id="UP000003505">
    <property type="component" value="Unassembled WGS sequence"/>
</dbReference>
<dbReference type="EMBL" id="ACKP02000055">
    <property type="protein sequence ID" value="EEX76031.1"/>
    <property type="molecule type" value="Genomic_DNA"/>
</dbReference>
<organism evidence="11 12">
    <name type="scientific">Selenomonas sputigena (strain ATCC 35185 / DSM 20758 / CCUG 44933 / VPI D19B-28)</name>
    <dbReference type="NCBI Taxonomy" id="546271"/>
    <lineage>
        <taxon>Bacteria</taxon>
        <taxon>Bacillati</taxon>
        <taxon>Bacillota</taxon>
        <taxon>Negativicutes</taxon>
        <taxon>Selenomonadales</taxon>
        <taxon>Selenomonadaceae</taxon>
        <taxon>Selenomonas</taxon>
    </lineage>
</organism>
<reference evidence="10 13" key="2">
    <citation type="submission" date="2011-04" db="EMBL/GenBank/DDBJ databases">
        <title>The complete genome of Selenomonas sputigena DSM 20758.</title>
        <authorList>
            <consortium name="US DOE Joint Genome Institute (JGI-PGF)"/>
            <person name="Lucas S."/>
            <person name="Copeland A."/>
            <person name="Lapidus A."/>
            <person name="Bruce D."/>
            <person name="Goodwin L."/>
            <person name="Pitluck S."/>
            <person name="Peters L."/>
            <person name="Kyrpides N."/>
            <person name="Mavromatis K."/>
            <person name="Ivanova N."/>
            <person name="Ovchinnikova G."/>
            <person name="Teshima H."/>
            <person name="Detter J.C."/>
            <person name="Tapia R."/>
            <person name="Han C."/>
            <person name="Land M."/>
            <person name="Hauser L."/>
            <person name="Markowitz V."/>
            <person name="Cheng J.-F."/>
            <person name="Hugenholtz P."/>
            <person name="Woyke T."/>
            <person name="Wu D."/>
            <person name="Gronow S."/>
            <person name="Wellnitz S."/>
            <person name="Schneider S."/>
            <person name="Klenk H.-P."/>
            <person name="Eisen J.A."/>
        </authorList>
    </citation>
    <scope>NUCLEOTIDE SEQUENCE [LARGE SCALE GENOMIC DNA]</scope>
    <source>
        <strain evidence="10">ATCC 35185</strain>
        <strain evidence="13">ATCC 35185 / DSM 20758 / VPI D19B-28</strain>
    </source>
</reference>
<comment type="subcellular location">
    <subcellularLocation>
        <location evidence="1">Cell membrane</location>
        <topology evidence="1">Multi-pass membrane protein</topology>
    </subcellularLocation>
</comment>
<evidence type="ECO:0000256" key="6">
    <source>
        <dbReference type="ARBA" id="ARBA00023136"/>
    </source>
</evidence>